<dbReference type="Proteomes" id="UP000448867">
    <property type="component" value="Unassembled WGS sequence"/>
</dbReference>
<dbReference type="AlphaFoldDB" id="A0A7X2J0N7"/>
<dbReference type="EMBL" id="WKKI01000027">
    <property type="protein sequence ID" value="MRX73094.1"/>
    <property type="molecule type" value="Genomic_DNA"/>
</dbReference>
<sequence>MRANIGDIIGFTRKDMHLEGVVTHIRENSVIVKLASCYDFRDLNIDNEFTVVGHSKYEVVQSAKIHLADEQTA</sequence>
<keyword evidence="2" id="KW-1185">Reference proteome</keyword>
<comment type="caution">
    <text evidence="1">The sequence shown here is derived from an EMBL/GenBank/DDBJ whole genome shotgun (WGS) entry which is preliminary data.</text>
</comment>
<accession>A0A7X2J0N7</accession>
<evidence type="ECO:0000313" key="1">
    <source>
        <dbReference type="EMBL" id="MRX73094.1"/>
    </source>
</evidence>
<dbReference type="Pfam" id="PF09953">
    <property type="entry name" value="DUF2187"/>
    <property type="match status" value="1"/>
</dbReference>
<organism evidence="1 2">
    <name type="scientific">Metabacillus lacus</name>
    <dbReference type="NCBI Taxonomy" id="1983721"/>
    <lineage>
        <taxon>Bacteria</taxon>
        <taxon>Bacillati</taxon>
        <taxon>Bacillota</taxon>
        <taxon>Bacilli</taxon>
        <taxon>Bacillales</taxon>
        <taxon>Bacillaceae</taxon>
        <taxon>Metabacillus</taxon>
    </lineage>
</organism>
<protein>
    <submittedName>
        <fullName evidence="1">DUF2187 domain-containing protein</fullName>
    </submittedName>
</protein>
<gene>
    <name evidence="1" type="ORF">GJU40_13175</name>
</gene>
<evidence type="ECO:0000313" key="2">
    <source>
        <dbReference type="Proteomes" id="UP000448867"/>
    </source>
</evidence>
<proteinExistence type="predicted"/>
<dbReference type="InterPro" id="IPR018690">
    <property type="entry name" value="DUF2187"/>
</dbReference>
<reference evidence="1 2" key="1">
    <citation type="submission" date="2019-11" db="EMBL/GenBank/DDBJ databases">
        <title>Bacillus lacus genome.</title>
        <authorList>
            <person name="Allen C.J."/>
            <person name="Newman J.D."/>
        </authorList>
    </citation>
    <scope>NUCLEOTIDE SEQUENCE [LARGE SCALE GENOMIC DNA]</scope>
    <source>
        <strain evidence="1 2">KCTC 33946</strain>
    </source>
</reference>
<name>A0A7X2J0N7_9BACI</name>
<dbReference type="OrthoDB" id="2970525at2"/>
<dbReference type="RefSeq" id="WP_154308418.1">
    <property type="nucleotide sequence ID" value="NZ_WKKI01000027.1"/>
</dbReference>